<gene>
    <name evidence="3" type="ORF">I596_1515</name>
</gene>
<proteinExistence type="predicted"/>
<dbReference type="PANTHER" id="PTHR43540">
    <property type="entry name" value="PEROXYUREIDOACRYLATE/UREIDOACRYLATE AMIDOHYDROLASE-RELATED"/>
    <property type="match status" value="1"/>
</dbReference>
<evidence type="ECO:0000259" key="2">
    <source>
        <dbReference type="Pfam" id="PF00857"/>
    </source>
</evidence>
<dbReference type="GO" id="GO:0016787">
    <property type="term" value="F:hydrolase activity"/>
    <property type="evidence" value="ECO:0007669"/>
    <property type="project" value="UniProtKB-KW"/>
</dbReference>
<name>A0A160DU30_9GAMM</name>
<dbReference type="InterPro" id="IPR000868">
    <property type="entry name" value="Isochorismatase-like_dom"/>
</dbReference>
<feature type="domain" description="Isochorismatase-like" evidence="2">
    <location>
        <begin position="16"/>
        <end position="178"/>
    </location>
</feature>
<dbReference type="CDD" id="cd00431">
    <property type="entry name" value="cysteine_hydrolases"/>
    <property type="match status" value="1"/>
</dbReference>
<dbReference type="KEGG" id="dko:I596_1515"/>
<dbReference type="SUPFAM" id="SSF52499">
    <property type="entry name" value="Isochorismatase-like hydrolases"/>
    <property type="match status" value="1"/>
</dbReference>
<dbReference type="AlphaFoldDB" id="A0A160DU30"/>
<keyword evidence="4" id="KW-1185">Reference proteome</keyword>
<dbReference type="Proteomes" id="UP000076830">
    <property type="component" value="Chromosome"/>
</dbReference>
<dbReference type="InterPro" id="IPR036380">
    <property type="entry name" value="Isochorismatase-like_sf"/>
</dbReference>
<dbReference type="PANTHER" id="PTHR43540:SF6">
    <property type="entry name" value="ISOCHORISMATASE-LIKE DOMAIN-CONTAINING PROTEIN"/>
    <property type="match status" value="1"/>
</dbReference>
<organism evidence="3 4">
    <name type="scientific">Dokdonella koreensis DS-123</name>
    <dbReference type="NCBI Taxonomy" id="1300342"/>
    <lineage>
        <taxon>Bacteria</taxon>
        <taxon>Pseudomonadati</taxon>
        <taxon>Pseudomonadota</taxon>
        <taxon>Gammaproteobacteria</taxon>
        <taxon>Lysobacterales</taxon>
        <taxon>Rhodanobacteraceae</taxon>
        <taxon>Dokdonella</taxon>
    </lineage>
</organism>
<dbReference type="STRING" id="1300342.I596_1515"/>
<keyword evidence="1" id="KW-0378">Hydrolase</keyword>
<dbReference type="Pfam" id="PF00857">
    <property type="entry name" value="Isochorismatase"/>
    <property type="match status" value="1"/>
</dbReference>
<dbReference type="InterPro" id="IPR050272">
    <property type="entry name" value="Isochorismatase-like_hydrls"/>
</dbReference>
<dbReference type="EMBL" id="CP015249">
    <property type="protein sequence ID" value="ANB17540.1"/>
    <property type="molecule type" value="Genomic_DNA"/>
</dbReference>
<accession>A0A160DU30</accession>
<evidence type="ECO:0000313" key="4">
    <source>
        <dbReference type="Proteomes" id="UP000076830"/>
    </source>
</evidence>
<dbReference type="RefSeq" id="WP_067645818.1">
    <property type="nucleotide sequence ID" value="NZ_CP015249.1"/>
</dbReference>
<dbReference type="Gene3D" id="3.40.50.850">
    <property type="entry name" value="Isochorismatase-like"/>
    <property type="match status" value="1"/>
</dbReference>
<sequence>MSKVPLKAAGAPPALAALILIDVITDYAFPGGARLRRAAPPALARIVALRRRLQAAEVPVIYANDNRGRWRSDVRELASRSVAAGAPAIAGLLPGRSDYVVLKPKQSGFYATPLAELLHHLGVRTVVLAGLAGDGCVLCTAIDAHLRGYRVIVPRDCVASISPARNRRALQILAESFGIDTRAGARITRRTLQATGGARAD</sequence>
<evidence type="ECO:0000313" key="3">
    <source>
        <dbReference type="EMBL" id="ANB17540.1"/>
    </source>
</evidence>
<reference evidence="3 4" key="1">
    <citation type="submission" date="2016-04" db="EMBL/GenBank/DDBJ databases">
        <title>Complete genome sequence of Dokdonella koreensis DS-123T.</title>
        <authorList>
            <person name="Kim J.F."/>
            <person name="Lee H."/>
            <person name="Kwak M.-J."/>
        </authorList>
    </citation>
    <scope>NUCLEOTIDE SEQUENCE [LARGE SCALE GENOMIC DNA]</scope>
    <source>
        <strain evidence="3 4">DS-123</strain>
    </source>
</reference>
<evidence type="ECO:0000256" key="1">
    <source>
        <dbReference type="ARBA" id="ARBA00022801"/>
    </source>
</evidence>
<protein>
    <submittedName>
        <fullName evidence="3">Isochorismatase</fullName>
    </submittedName>
</protein>